<feature type="transmembrane region" description="Helical" evidence="7">
    <location>
        <begin position="171"/>
        <end position="193"/>
    </location>
</feature>
<feature type="domain" description="N-acetyltransferase" evidence="8">
    <location>
        <begin position="1"/>
        <end position="159"/>
    </location>
</feature>
<evidence type="ECO:0000256" key="7">
    <source>
        <dbReference type="RuleBase" id="RU362042"/>
    </source>
</evidence>
<feature type="active site" evidence="6">
    <location>
        <position position="245"/>
    </location>
</feature>
<keyword evidence="7" id="KW-0645">Protease</keyword>
<dbReference type="NCBIfam" id="TIGR02227">
    <property type="entry name" value="sigpep_I_bact"/>
    <property type="match status" value="1"/>
</dbReference>
<dbReference type="PRINTS" id="PR00727">
    <property type="entry name" value="LEADERPTASE"/>
</dbReference>
<dbReference type="GO" id="GO:0016747">
    <property type="term" value="F:acyltransferase activity, transferring groups other than amino-acyl groups"/>
    <property type="evidence" value="ECO:0007669"/>
    <property type="project" value="InterPro"/>
</dbReference>
<keyword evidence="7" id="KW-0812">Transmembrane</keyword>
<dbReference type="Pfam" id="PF00583">
    <property type="entry name" value="Acetyltransf_1"/>
    <property type="match status" value="1"/>
</dbReference>
<dbReference type="Gene3D" id="2.10.109.10">
    <property type="entry name" value="Umud Fragment, subunit A"/>
    <property type="match status" value="1"/>
</dbReference>
<dbReference type="PANTHER" id="PTHR43390">
    <property type="entry name" value="SIGNAL PEPTIDASE I"/>
    <property type="match status" value="1"/>
</dbReference>
<protein>
    <recommendedName>
        <fullName evidence="4 7">Signal peptidase I</fullName>
        <ecNumber evidence="4 7">3.4.21.89</ecNumber>
    </recommendedName>
</protein>
<dbReference type="InterPro" id="IPR036286">
    <property type="entry name" value="LexA/Signal_pep-like_sf"/>
</dbReference>
<keyword evidence="7" id="KW-0472">Membrane</keyword>
<accession>A0AAI9NY18</accession>
<dbReference type="GO" id="GO:0006465">
    <property type="term" value="P:signal peptide processing"/>
    <property type="evidence" value="ECO:0007669"/>
    <property type="project" value="InterPro"/>
</dbReference>
<evidence type="ECO:0000259" key="8">
    <source>
        <dbReference type="PROSITE" id="PS51186"/>
    </source>
</evidence>
<comment type="subcellular location">
    <subcellularLocation>
        <location evidence="2">Cell membrane</location>
        <topology evidence="2">Single-pass type II membrane protein</topology>
    </subcellularLocation>
    <subcellularLocation>
        <location evidence="7">Membrane</location>
        <topology evidence="7">Single-pass type II membrane protein</topology>
    </subcellularLocation>
</comment>
<evidence type="ECO:0000256" key="5">
    <source>
        <dbReference type="ARBA" id="ARBA00022801"/>
    </source>
</evidence>
<dbReference type="InterPro" id="IPR019757">
    <property type="entry name" value="Pept_S26A_signal_pept_1_Lys-AS"/>
</dbReference>
<dbReference type="GO" id="GO:0005886">
    <property type="term" value="C:plasma membrane"/>
    <property type="evidence" value="ECO:0007669"/>
    <property type="project" value="UniProtKB-SubCell"/>
</dbReference>
<dbReference type="PROSITE" id="PS00760">
    <property type="entry name" value="SPASE_I_2"/>
    <property type="match status" value="1"/>
</dbReference>
<evidence type="ECO:0000313" key="9">
    <source>
        <dbReference type="EMBL" id="GFO93781.1"/>
    </source>
</evidence>
<dbReference type="Gene3D" id="3.40.630.30">
    <property type="match status" value="1"/>
</dbReference>
<comment type="caution">
    <text evidence="9">The sequence shown here is derived from an EMBL/GenBank/DDBJ whole genome shotgun (WGS) entry which is preliminary data.</text>
</comment>
<evidence type="ECO:0000256" key="2">
    <source>
        <dbReference type="ARBA" id="ARBA00004401"/>
    </source>
</evidence>
<dbReference type="EC" id="3.4.21.89" evidence="4 7"/>
<evidence type="ECO:0000313" key="10">
    <source>
        <dbReference type="Proteomes" id="UP000660047"/>
    </source>
</evidence>
<dbReference type="InterPro" id="IPR000182">
    <property type="entry name" value="GNAT_dom"/>
</dbReference>
<dbReference type="PANTHER" id="PTHR43390:SF1">
    <property type="entry name" value="CHLOROPLAST PROCESSING PEPTIDASE"/>
    <property type="match status" value="1"/>
</dbReference>
<evidence type="ECO:0000256" key="3">
    <source>
        <dbReference type="ARBA" id="ARBA00009370"/>
    </source>
</evidence>
<dbReference type="InterPro" id="IPR019533">
    <property type="entry name" value="Peptidase_S26"/>
</dbReference>
<dbReference type="GO" id="GO:0009003">
    <property type="term" value="F:signal peptidase activity"/>
    <property type="evidence" value="ECO:0007669"/>
    <property type="project" value="UniProtKB-EC"/>
</dbReference>
<dbReference type="SUPFAM" id="SSF51306">
    <property type="entry name" value="LexA/Signal peptidase"/>
    <property type="match status" value="1"/>
</dbReference>
<name>A0AAI9NY18_9FIRM</name>
<dbReference type="Pfam" id="PF10502">
    <property type="entry name" value="Peptidase_S26"/>
    <property type="match status" value="1"/>
</dbReference>
<gene>
    <name evidence="9" type="ORF">COEU31_08270</name>
</gene>
<evidence type="ECO:0000256" key="1">
    <source>
        <dbReference type="ARBA" id="ARBA00000677"/>
    </source>
</evidence>
<dbReference type="EMBL" id="BLYL01000003">
    <property type="protein sequence ID" value="GFO93781.1"/>
    <property type="molecule type" value="Genomic_DNA"/>
</dbReference>
<feature type="active site" evidence="6">
    <location>
        <position position="202"/>
    </location>
</feature>
<dbReference type="RefSeq" id="WP_015533941.1">
    <property type="nucleotide sequence ID" value="NZ_BLYL01000003.1"/>
</dbReference>
<dbReference type="CDD" id="cd06530">
    <property type="entry name" value="S26_SPase_I"/>
    <property type="match status" value="1"/>
</dbReference>
<dbReference type="SUPFAM" id="SSF55729">
    <property type="entry name" value="Acyl-CoA N-acyltransferases (Nat)"/>
    <property type="match status" value="1"/>
</dbReference>
<dbReference type="InterPro" id="IPR016181">
    <property type="entry name" value="Acyl_CoA_acyltransferase"/>
</dbReference>
<reference evidence="9" key="1">
    <citation type="submission" date="2020-06" db="EMBL/GenBank/DDBJ databases">
        <title>Characterization of fructooligosaccharide metabolism and fructooligosaccharide-degrading enzymes in human commensal butyrate producers.</title>
        <authorList>
            <person name="Tanno H."/>
            <person name="Fujii T."/>
            <person name="Hirano K."/>
            <person name="Maeno S."/>
            <person name="Tonozuka T."/>
            <person name="Sakamoto M."/>
            <person name="Ohkuma M."/>
            <person name="Tochio T."/>
            <person name="Endo A."/>
        </authorList>
    </citation>
    <scope>NUCLEOTIDE SEQUENCE</scope>
    <source>
        <strain evidence="9">JCM 31265</strain>
    </source>
</reference>
<dbReference type="GO" id="GO:0004252">
    <property type="term" value="F:serine-type endopeptidase activity"/>
    <property type="evidence" value="ECO:0007669"/>
    <property type="project" value="InterPro"/>
</dbReference>
<evidence type="ECO:0000256" key="6">
    <source>
        <dbReference type="PIRSR" id="PIRSR600223-1"/>
    </source>
</evidence>
<proteinExistence type="inferred from homology"/>
<dbReference type="PROSITE" id="PS51186">
    <property type="entry name" value="GNAT"/>
    <property type="match status" value="1"/>
</dbReference>
<evidence type="ECO:0000256" key="4">
    <source>
        <dbReference type="ARBA" id="ARBA00013208"/>
    </source>
</evidence>
<dbReference type="Proteomes" id="UP000660047">
    <property type="component" value="Unassembled WGS sequence"/>
</dbReference>
<dbReference type="InterPro" id="IPR000223">
    <property type="entry name" value="Pept_S26A_signal_pept_1"/>
</dbReference>
<keyword evidence="5 7" id="KW-0378">Hydrolase</keyword>
<dbReference type="CDD" id="cd04301">
    <property type="entry name" value="NAT_SF"/>
    <property type="match status" value="1"/>
</dbReference>
<dbReference type="AlphaFoldDB" id="A0AAI9NY18"/>
<sequence>MKVNNPGKKDLDQLVMLEQETFPEAEAASRESIERRLKAHRETFWVLKKDGRIIAGINGITTNEKDLSDAMYTGEDFYDKKGRWLMIFGVSTLPDYQHNGYAAKIMHEVLQETVKCKLDGVVLTCKENMIPFYEQFGFVDEGVSESEHGGVVWHQMRIRRRDIKRDYKQDVIDCIVIVVVAAVLAFLLGRFVILNCNVPTGSMLETIQLGDNIIGSRLTYKFSDPERGDIAIFKWPDDESQVYIKRIIGLPGETVEIIDGKVYINGSDTPLKEDYLSDEARTDVRSFGPYQVPEDCYFMLGDNRPNSADARLWENTYVKRDKILAKAEFVYFPFSQITWLGNGAEY</sequence>
<comment type="catalytic activity">
    <reaction evidence="1 7">
        <text>Cleavage of hydrophobic, N-terminal signal or leader sequences from secreted and periplasmic proteins.</text>
        <dbReference type="EC" id="3.4.21.89"/>
    </reaction>
</comment>
<keyword evidence="7" id="KW-1133">Transmembrane helix</keyword>
<comment type="similarity">
    <text evidence="3 7">Belongs to the peptidase S26 family.</text>
</comment>
<organism evidence="9 10">
    <name type="scientific">Coprococcus eutactus</name>
    <dbReference type="NCBI Taxonomy" id="33043"/>
    <lineage>
        <taxon>Bacteria</taxon>
        <taxon>Bacillati</taxon>
        <taxon>Bacillota</taxon>
        <taxon>Clostridia</taxon>
        <taxon>Lachnospirales</taxon>
        <taxon>Lachnospiraceae</taxon>
        <taxon>Coprococcus</taxon>
    </lineage>
</organism>